<evidence type="ECO:0000256" key="8">
    <source>
        <dbReference type="NCBIfam" id="TIGR02209"/>
    </source>
</evidence>
<comment type="function">
    <text evidence="7">Essential cell division protein.</text>
</comment>
<evidence type="ECO:0000313" key="11">
    <source>
        <dbReference type="Proteomes" id="UP000626786"/>
    </source>
</evidence>
<reference evidence="10 11" key="1">
    <citation type="submission" date="2020-08" db="EMBL/GenBank/DDBJ databases">
        <title>A Genomic Blueprint of the Chicken Gut Microbiome.</title>
        <authorList>
            <person name="Gilroy R."/>
            <person name="Ravi A."/>
            <person name="Getino M."/>
            <person name="Pursley I."/>
            <person name="Horton D.L."/>
            <person name="Alikhan N.-F."/>
            <person name="Baker D."/>
            <person name="Gharbi K."/>
            <person name="Hall N."/>
            <person name="Watson M."/>
            <person name="Adriaenssens E.M."/>
            <person name="Foster-Nyarko E."/>
            <person name="Jarju S."/>
            <person name="Secka A."/>
            <person name="Antonio M."/>
            <person name="Oren A."/>
            <person name="Chaudhuri R."/>
            <person name="La Ragione R.M."/>
            <person name="Hildebrand F."/>
            <person name="Pallen M.J."/>
        </authorList>
    </citation>
    <scope>NUCLEOTIDE SEQUENCE [LARGE SCALE GENOMIC DNA]</scope>
    <source>
        <strain evidence="10 11">Sa2YVA2</strain>
    </source>
</reference>
<evidence type="ECO:0000256" key="7">
    <source>
        <dbReference type="HAMAP-Rule" id="MF_00910"/>
    </source>
</evidence>
<name>A0ABR8U5X2_9BACL</name>
<keyword evidence="11" id="KW-1185">Reference proteome</keyword>
<evidence type="ECO:0000256" key="5">
    <source>
        <dbReference type="ARBA" id="ARBA00023136"/>
    </source>
</evidence>
<evidence type="ECO:0000313" key="10">
    <source>
        <dbReference type="EMBL" id="MBD7983438.1"/>
    </source>
</evidence>
<gene>
    <name evidence="7 10" type="primary">ftsL</name>
    <name evidence="10" type="ORF">H9649_02500</name>
</gene>
<feature type="coiled-coil region" evidence="9">
    <location>
        <begin position="60"/>
        <end position="94"/>
    </location>
</feature>
<dbReference type="GO" id="GO:0051301">
    <property type="term" value="P:cell division"/>
    <property type="evidence" value="ECO:0007669"/>
    <property type="project" value="UniProtKB-KW"/>
</dbReference>
<accession>A0ABR8U5X2</accession>
<dbReference type="Proteomes" id="UP000626786">
    <property type="component" value="Unassembled WGS sequence"/>
</dbReference>
<keyword evidence="6 7" id="KW-0131">Cell cycle</keyword>
<evidence type="ECO:0000256" key="4">
    <source>
        <dbReference type="ARBA" id="ARBA00022989"/>
    </source>
</evidence>
<keyword evidence="2 7" id="KW-0132">Cell division</keyword>
<keyword evidence="1 7" id="KW-1003">Cell membrane</keyword>
<dbReference type="NCBIfam" id="TIGR02209">
    <property type="entry name" value="ftsL_broad"/>
    <property type="match status" value="1"/>
</dbReference>
<evidence type="ECO:0000256" key="3">
    <source>
        <dbReference type="ARBA" id="ARBA00022692"/>
    </source>
</evidence>
<comment type="similarity">
    <text evidence="7">Belongs to the FtsL family.</text>
</comment>
<keyword evidence="5 7" id="KW-0472">Membrane</keyword>
<evidence type="ECO:0000256" key="1">
    <source>
        <dbReference type="ARBA" id="ARBA00022475"/>
    </source>
</evidence>
<dbReference type="RefSeq" id="WP_191693080.1">
    <property type="nucleotide sequence ID" value="NZ_JACSQN010000002.1"/>
</dbReference>
<keyword evidence="9" id="KW-0175">Coiled coil</keyword>
<evidence type="ECO:0000256" key="9">
    <source>
        <dbReference type="SAM" id="Coils"/>
    </source>
</evidence>
<dbReference type="InterPro" id="IPR011922">
    <property type="entry name" value="Cell_div_FtsL"/>
</dbReference>
<comment type="caution">
    <text evidence="10">The sequence shown here is derived from an EMBL/GenBank/DDBJ whole genome shotgun (WGS) entry which is preliminary data.</text>
</comment>
<proteinExistence type="inferred from homology"/>
<protein>
    <recommendedName>
        <fullName evidence="7 8">Cell division protein FtsL</fullName>
    </recommendedName>
</protein>
<evidence type="ECO:0000256" key="2">
    <source>
        <dbReference type="ARBA" id="ARBA00022618"/>
    </source>
</evidence>
<sequence>MALEQRIFQTNTVHEIEQPRAPERRENQEPVRRSRKFFSAGEKFLFMLFAGALVIFSTMILHTQAQVNETNLEVQKLNREITETTKQNTELSIQVSEKSTYEVIWNKAKELGLNLNEKNVKVVPGR</sequence>
<feature type="transmembrane region" description="Helical" evidence="7">
    <location>
        <begin position="44"/>
        <end position="62"/>
    </location>
</feature>
<evidence type="ECO:0000256" key="6">
    <source>
        <dbReference type="ARBA" id="ARBA00023306"/>
    </source>
</evidence>
<keyword evidence="3 7" id="KW-0812">Transmembrane</keyword>
<dbReference type="HAMAP" id="MF_00910">
    <property type="entry name" value="FtsL"/>
    <property type="match status" value="1"/>
</dbReference>
<dbReference type="EMBL" id="JACSQN010000002">
    <property type="protein sequence ID" value="MBD7983438.1"/>
    <property type="molecule type" value="Genomic_DNA"/>
</dbReference>
<organism evidence="10 11">
    <name type="scientific">Sporosarcina quadrami</name>
    <dbReference type="NCBI Taxonomy" id="2762234"/>
    <lineage>
        <taxon>Bacteria</taxon>
        <taxon>Bacillati</taxon>
        <taxon>Bacillota</taxon>
        <taxon>Bacilli</taxon>
        <taxon>Bacillales</taxon>
        <taxon>Caryophanaceae</taxon>
        <taxon>Sporosarcina</taxon>
    </lineage>
</organism>
<comment type="subcellular location">
    <subcellularLocation>
        <location evidence="7">Cell membrane</location>
        <topology evidence="7">Single-pass type II membrane protein</topology>
    </subcellularLocation>
    <text evidence="7">Localizes to the division septum where it forms a ring structure.</text>
</comment>
<keyword evidence="4 7" id="KW-1133">Transmembrane helix</keyword>